<dbReference type="PATRIC" id="fig|449.7.peg.639"/>
<evidence type="ECO:0000256" key="1">
    <source>
        <dbReference type="ARBA" id="ARBA00004141"/>
    </source>
</evidence>
<feature type="transmembrane region" description="Helical" evidence="8">
    <location>
        <begin position="261"/>
        <end position="279"/>
    </location>
</feature>
<dbReference type="EMBL" id="LN681225">
    <property type="protein sequence ID" value="CEK10465.1"/>
    <property type="molecule type" value="Genomic_DNA"/>
</dbReference>
<name>A0A0A8UNL5_LEGHA</name>
<dbReference type="NCBIfam" id="NF003640">
    <property type="entry name" value="PRK05277.1"/>
    <property type="match status" value="1"/>
</dbReference>
<evidence type="ECO:0000256" key="6">
    <source>
        <dbReference type="ARBA" id="ARBA00023136"/>
    </source>
</evidence>
<evidence type="ECO:0000256" key="5">
    <source>
        <dbReference type="ARBA" id="ARBA00023065"/>
    </source>
</evidence>
<dbReference type="GO" id="GO:0005247">
    <property type="term" value="F:voltage-gated chloride channel activity"/>
    <property type="evidence" value="ECO:0007669"/>
    <property type="project" value="TreeGrafter"/>
</dbReference>
<evidence type="ECO:0000256" key="2">
    <source>
        <dbReference type="ARBA" id="ARBA00022448"/>
    </source>
</evidence>
<feature type="transmembrane region" description="Helical" evidence="8">
    <location>
        <begin position="299"/>
        <end position="317"/>
    </location>
</feature>
<feature type="transmembrane region" description="Helical" evidence="8">
    <location>
        <begin position="356"/>
        <end position="381"/>
    </location>
</feature>
<dbReference type="PANTHER" id="PTHR45711:SF6">
    <property type="entry name" value="CHLORIDE CHANNEL PROTEIN"/>
    <property type="match status" value="1"/>
</dbReference>
<keyword evidence="7" id="KW-0868">Chloride</keyword>
<proteinExistence type="predicted"/>
<dbReference type="PRINTS" id="PR00762">
    <property type="entry name" value="CLCHANNEL"/>
</dbReference>
<feature type="transmembrane region" description="Helical" evidence="8">
    <location>
        <begin position="100"/>
        <end position="118"/>
    </location>
</feature>
<evidence type="ECO:0000256" key="3">
    <source>
        <dbReference type="ARBA" id="ARBA00022692"/>
    </source>
</evidence>
<evidence type="ECO:0000313" key="9">
    <source>
        <dbReference type="EMBL" id="CEK10465.1"/>
    </source>
</evidence>
<accession>A0A0A8UNL5</accession>
<keyword evidence="3 8" id="KW-0812">Transmembrane</keyword>
<keyword evidence="2" id="KW-0813">Transport</keyword>
<feature type="transmembrane region" description="Helical" evidence="8">
    <location>
        <begin position="52"/>
        <end position="70"/>
    </location>
</feature>
<dbReference type="InterPro" id="IPR001807">
    <property type="entry name" value="ClC"/>
</dbReference>
<sequence>MRNKILTLYFIAIILGILTGIVGSFFQIAIQYGYLLVAYILQNYAHSDVTRTLLSIAISTTLIFIAWGLVRGFAPEASGSGVQEIEGTLLHERPIFWRRLLPVKFIGGVLAITAKLVVGREGPTIQMGGNLGEMLGELLRLPTKRCDALIAAGAAAGLASAFNAPLAGVLFVLEEMRRQFNFSFTNFKTVAICCTMATVTLHFIIGPQPAIPMSVFSLPSLQSLWLFFIFGILIGFVGLIFNKILMATLEATDKLTAKTRVLYILLIGVLVGFLAQNFPETVGGGYEIIERSLTMSPPFMVLTLLILVRFATTMICYSSSVPGGIFAPMLALGTLLGLAVAYILQLVIHDNTIQPGMFAVAGMGALFSAAVRAPITGIILVVEMTQNYSLILPLMVSCLTSTTIVQLAGNKPIYTQLLQRTLKRSALVANQGTSQTS</sequence>
<feature type="transmembrane region" description="Helical" evidence="8">
    <location>
        <begin position="185"/>
        <end position="205"/>
    </location>
</feature>
<dbReference type="KEGG" id="lha:LHA_1422"/>
<dbReference type="SUPFAM" id="SSF81340">
    <property type="entry name" value="Clc chloride channel"/>
    <property type="match status" value="1"/>
</dbReference>
<dbReference type="CDD" id="cd01031">
    <property type="entry name" value="EriC"/>
    <property type="match status" value="1"/>
</dbReference>
<dbReference type="Gene3D" id="1.10.3080.10">
    <property type="entry name" value="Clc chloride channel"/>
    <property type="match status" value="1"/>
</dbReference>
<feature type="transmembrane region" description="Helical" evidence="8">
    <location>
        <begin position="324"/>
        <end position="344"/>
    </location>
</feature>
<dbReference type="AlphaFoldDB" id="A0A0A8UNL5"/>
<gene>
    <name evidence="9" type="primary">clcA</name>
    <name evidence="9" type="ORF">LHA_1422</name>
</gene>
<evidence type="ECO:0000256" key="8">
    <source>
        <dbReference type="SAM" id="Phobius"/>
    </source>
</evidence>
<dbReference type="GO" id="GO:0005886">
    <property type="term" value="C:plasma membrane"/>
    <property type="evidence" value="ECO:0007669"/>
    <property type="project" value="TreeGrafter"/>
</dbReference>
<feature type="transmembrane region" description="Helical" evidence="8">
    <location>
        <begin position="388"/>
        <end position="408"/>
    </location>
</feature>
<keyword evidence="6 8" id="KW-0472">Membrane</keyword>
<keyword evidence="5" id="KW-0406">Ion transport</keyword>
<organism evidence="9 10">
    <name type="scientific">Legionella hackeliae</name>
    <dbReference type="NCBI Taxonomy" id="449"/>
    <lineage>
        <taxon>Bacteria</taxon>
        <taxon>Pseudomonadati</taxon>
        <taxon>Pseudomonadota</taxon>
        <taxon>Gammaproteobacteria</taxon>
        <taxon>Legionellales</taxon>
        <taxon>Legionellaceae</taxon>
        <taxon>Legionella</taxon>
    </lineage>
</organism>
<dbReference type="RefSeq" id="WP_045105839.1">
    <property type="nucleotide sequence ID" value="NZ_LN681225.1"/>
</dbReference>
<feature type="transmembrane region" description="Helical" evidence="8">
    <location>
        <begin position="225"/>
        <end position="249"/>
    </location>
</feature>
<evidence type="ECO:0000313" key="10">
    <source>
        <dbReference type="Proteomes" id="UP000032803"/>
    </source>
</evidence>
<keyword evidence="10" id="KW-1185">Reference proteome</keyword>
<evidence type="ECO:0000256" key="4">
    <source>
        <dbReference type="ARBA" id="ARBA00022989"/>
    </source>
</evidence>
<dbReference type="HOGENOM" id="CLU_015263_7_0_6"/>
<reference evidence="10" key="1">
    <citation type="submission" date="2014-09" db="EMBL/GenBank/DDBJ databases">
        <authorList>
            <person name="Gomez-Valero L."/>
        </authorList>
    </citation>
    <scope>NUCLEOTIDE SEQUENCE [LARGE SCALE GENOMIC DNA]</scope>
    <source>
        <strain evidence="10">ATCC35250</strain>
    </source>
</reference>
<dbReference type="PANTHER" id="PTHR45711">
    <property type="entry name" value="CHLORIDE CHANNEL PROTEIN"/>
    <property type="match status" value="1"/>
</dbReference>
<dbReference type="Proteomes" id="UP000032803">
    <property type="component" value="Chromosome I"/>
</dbReference>
<dbReference type="OrthoDB" id="9767361at2"/>
<evidence type="ECO:0000256" key="7">
    <source>
        <dbReference type="ARBA" id="ARBA00023214"/>
    </source>
</evidence>
<dbReference type="InterPro" id="IPR014743">
    <property type="entry name" value="Cl-channel_core"/>
</dbReference>
<comment type="subcellular location">
    <subcellularLocation>
        <location evidence="1">Membrane</location>
        <topology evidence="1">Multi-pass membrane protein</topology>
    </subcellularLocation>
</comment>
<dbReference type="STRING" id="449.LHA_1422"/>
<feature type="transmembrane region" description="Helical" evidence="8">
    <location>
        <begin position="148"/>
        <end position="173"/>
    </location>
</feature>
<protein>
    <submittedName>
        <fullName evidence="9">H(+)/Cl(-) exchange transporter ClcA</fullName>
    </submittedName>
</protein>
<feature type="transmembrane region" description="Helical" evidence="8">
    <location>
        <begin position="7"/>
        <end position="32"/>
    </location>
</feature>
<keyword evidence="4 8" id="KW-1133">Transmembrane helix</keyword>
<dbReference type="Pfam" id="PF00654">
    <property type="entry name" value="Voltage_CLC"/>
    <property type="match status" value="1"/>
</dbReference>